<dbReference type="Gene3D" id="2.30.30.100">
    <property type="match status" value="1"/>
</dbReference>
<dbReference type="GO" id="GO:0000398">
    <property type="term" value="P:mRNA splicing, via spliceosome"/>
    <property type="evidence" value="ECO:0007669"/>
    <property type="project" value="InterPro"/>
</dbReference>
<keyword evidence="3" id="KW-0507">mRNA processing</keyword>
<dbReference type="PANTHER" id="PTHR11021">
    <property type="entry name" value="SMALL NUCLEAR RIBONUCLEOPROTEIN F SNRNP-F"/>
    <property type="match status" value="1"/>
</dbReference>
<keyword evidence="12" id="KW-1185">Reference proteome</keyword>
<evidence type="ECO:0000256" key="7">
    <source>
        <dbReference type="ARBA" id="ARBA00023242"/>
    </source>
</evidence>
<keyword evidence="6" id="KW-0508">mRNA splicing</keyword>
<evidence type="ECO:0000256" key="3">
    <source>
        <dbReference type="ARBA" id="ARBA00022664"/>
    </source>
</evidence>
<accession>A0A673ZLC5</accession>
<dbReference type="InterPro" id="IPR010920">
    <property type="entry name" value="LSM_dom_sf"/>
</dbReference>
<reference evidence="11" key="1">
    <citation type="submission" date="2025-08" db="UniProtKB">
        <authorList>
            <consortium name="Ensembl"/>
        </authorList>
    </citation>
    <scope>IDENTIFICATION</scope>
</reference>
<evidence type="ECO:0000256" key="6">
    <source>
        <dbReference type="ARBA" id="ARBA00023187"/>
    </source>
</evidence>
<organism evidence="11 12">
    <name type="scientific">Salmo trutta</name>
    <name type="common">Brown trout</name>
    <dbReference type="NCBI Taxonomy" id="8032"/>
    <lineage>
        <taxon>Eukaryota</taxon>
        <taxon>Metazoa</taxon>
        <taxon>Chordata</taxon>
        <taxon>Craniata</taxon>
        <taxon>Vertebrata</taxon>
        <taxon>Euteleostomi</taxon>
        <taxon>Actinopterygii</taxon>
        <taxon>Neopterygii</taxon>
        <taxon>Teleostei</taxon>
        <taxon>Protacanthopterygii</taxon>
        <taxon>Salmoniformes</taxon>
        <taxon>Salmonidae</taxon>
        <taxon>Salmoninae</taxon>
        <taxon>Salmo</taxon>
    </lineage>
</organism>
<dbReference type="SUPFAM" id="SSF50182">
    <property type="entry name" value="Sm-like ribonucleoproteins"/>
    <property type="match status" value="1"/>
</dbReference>
<evidence type="ECO:0000256" key="5">
    <source>
        <dbReference type="ARBA" id="ARBA00022884"/>
    </source>
</evidence>
<dbReference type="InterPro" id="IPR001163">
    <property type="entry name" value="Sm_dom_euk/arc"/>
</dbReference>
<evidence type="ECO:0000256" key="8">
    <source>
        <dbReference type="ARBA" id="ARBA00023274"/>
    </source>
</evidence>
<proteinExistence type="inferred from homology"/>
<feature type="domain" description="Sm" evidence="10">
    <location>
        <begin position="9"/>
        <end position="64"/>
    </location>
</feature>
<dbReference type="InterPro" id="IPR034100">
    <property type="entry name" value="Sm_F"/>
</dbReference>
<name>A0A673ZLC5_SALTR</name>
<reference evidence="11" key="2">
    <citation type="submission" date="2025-09" db="UniProtKB">
        <authorList>
            <consortium name="Ensembl"/>
        </authorList>
    </citation>
    <scope>IDENTIFICATION</scope>
</reference>
<dbReference type="GO" id="GO:0071013">
    <property type="term" value="C:catalytic step 2 spliceosome"/>
    <property type="evidence" value="ECO:0007669"/>
    <property type="project" value="TreeGrafter"/>
</dbReference>
<protein>
    <recommendedName>
        <fullName evidence="9">Sm protein F</fullName>
    </recommendedName>
</protein>
<keyword evidence="4" id="KW-0747">Spliceosome</keyword>
<dbReference type="Proteomes" id="UP000472277">
    <property type="component" value="Chromosome 7"/>
</dbReference>
<comment type="subcellular location">
    <subcellularLocation>
        <location evidence="1">Nucleus</location>
    </subcellularLocation>
</comment>
<evidence type="ECO:0000256" key="2">
    <source>
        <dbReference type="ARBA" id="ARBA00007927"/>
    </source>
</evidence>
<keyword evidence="7" id="KW-0539">Nucleus</keyword>
<keyword evidence="5" id="KW-0694">RNA-binding</keyword>
<dbReference type="Ensembl" id="ENSSTUT00000049702.1">
    <property type="protein sequence ID" value="ENSSTUP00000047658.1"/>
    <property type="gene ID" value="ENSSTUG00000020029.1"/>
</dbReference>
<keyword evidence="8" id="KW-0687">Ribonucleoprotein</keyword>
<dbReference type="AlphaFoldDB" id="A0A673ZLC5"/>
<dbReference type="GO" id="GO:0034715">
    <property type="term" value="C:pICln-Sm protein complex"/>
    <property type="evidence" value="ECO:0007669"/>
    <property type="project" value="TreeGrafter"/>
</dbReference>
<comment type="similarity">
    <text evidence="2">Belongs to the snRNP Sm proteins family. SmF/LSm6 subfamily.</text>
</comment>
<evidence type="ECO:0000256" key="9">
    <source>
        <dbReference type="ARBA" id="ARBA00030144"/>
    </source>
</evidence>
<dbReference type="InParanoid" id="A0A673ZLC5"/>
<evidence type="ECO:0000259" key="10">
    <source>
        <dbReference type="SMART" id="SM00651"/>
    </source>
</evidence>
<evidence type="ECO:0000313" key="12">
    <source>
        <dbReference type="Proteomes" id="UP000472277"/>
    </source>
</evidence>
<dbReference type="GeneTree" id="ENSGT00940000164757"/>
<dbReference type="GO" id="GO:0003723">
    <property type="term" value="F:RNA binding"/>
    <property type="evidence" value="ECO:0007669"/>
    <property type="project" value="UniProtKB-KW"/>
</dbReference>
<evidence type="ECO:0000313" key="11">
    <source>
        <dbReference type="Ensembl" id="ENSSTUP00000047658.1"/>
    </source>
</evidence>
<sequence>MSLPLNPKPFLNGLTGKPVMVKLKWGMEYKGYLVSVDSYMNMQVCVWTRKMHTVKCENITEMHNSLQLESLMCTQMHLERACPSESLAKLYGSGCITVGHSFSLIKTGVHFVQHSYQFITSNNILSLIL</sequence>
<dbReference type="Pfam" id="PF01423">
    <property type="entry name" value="LSM"/>
    <property type="match status" value="1"/>
</dbReference>
<evidence type="ECO:0000256" key="4">
    <source>
        <dbReference type="ARBA" id="ARBA00022728"/>
    </source>
</evidence>
<dbReference type="InterPro" id="IPR016487">
    <property type="entry name" value="Lsm6/sSmF"/>
</dbReference>
<evidence type="ECO:0000256" key="1">
    <source>
        <dbReference type="ARBA" id="ARBA00004123"/>
    </source>
</evidence>
<dbReference type="PANTHER" id="PTHR11021:SF0">
    <property type="entry name" value="SMALL NUCLEAR RIBONUCLEOPROTEIN F"/>
    <property type="match status" value="1"/>
</dbReference>
<dbReference type="GO" id="GO:0005685">
    <property type="term" value="C:U1 snRNP"/>
    <property type="evidence" value="ECO:0007669"/>
    <property type="project" value="TreeGrafter"/>
</dbReference>
<dbReference type="CDD" id="cd01722">
    <property type="entry name" value="Sm_F"/>
    <property type="match status" value="1"/>
</dbReference>
<dbReference type="SMART" id="SM00651">
    <property type="entry name" value="Sm"/>
    <property type="match status" value="1"/>
</dbReference>